<protein>
    <submittedName>
        <fullName evidence="5">AraC family transcriptional regulator</fullName>
    </submittedName>
</protein>
<dbReference type="Pfam" id="PF12625">
    <property type="entry name" value="Arabinose_bd"/>
    <property type="match status" value="1"/>
</dbReference>
<dbReference type="PANTHER" id="PTHR47894">
    <property type="entry name" value="HTH-TYPE TRANSCRIPTIONAL REGULATOR GADX"/>
    <property type="match status" value="1"/>
</dbReference>
<dbReference type="Proteomes" id="UP000244223">
    <property type="component" value="Unassembled WGS sequence"/>
</dbReference>
<evidence type="ECO:0000256" key="1">
    <source>
        <dbReference type="ARBA" id="ARBA00023015"/>
    </source>
</evidence>
<dbReference type="OrthoDB" id="9759232at2"/>
<evidence type="ECO:0000256" key="2">
    <source>
        <dbReference type="ARBA" id="ARBA00023125"/>
    </source>
</evidence>
<dbReference type="RefSeq" id="WP_107865928.1">
    <property type="nucleotide sequence ID" value="NZ_QAON01000009.1"/>
</dbReference>
<keyword evidence="2" id="KW-0238">DNA-binding</keyword>
<gene>
    <name evidence="5" type="ORF">C8N29_10933</name>
</gene>
<accession>A0A2T5IYN2</accession>
<evidence type="ECO:0000259" key="4">
    <source>
        <dbReference type="PROSITE" id="PS01124"/>
    </source>
</evidence>
<dbReference type="PROSITE" id="PS01124">
    <property type="entry name" value="HTH_ARAC_FAMILY_2"/>
    <property type="match status" value="1"/>
</dbReference>
<evidence type="ECO:0000313" key="5">
    <source>
        <dbReference type="EMBL" id="PTQ89012.1"/>
    </source>
</evidence>
<keyword evidence="3" id="KW-0804">Transcription</keyword>
<proteinExistence type="predicted"/>
<reference evidence="5 6" key="1">
    <citation type="submission" date="2018-04" db="EMBL/GenBank/DDBJ databases">
        <title>Genomic Encyclopedia of Archaeal and Bacterial Type Strains, Phase II (KMG-II): from individual species to whole genera.</title>
        <authorList>
            <person name="Goeker M."/>
        </authorList>
    </citation>
    <scope>NUCLEOTIDE SEQUENCE [LARGE SCALE GENOMIC DNA]</scope>
    <source>
        <strain evidence="5 6">DSM 5822</strain>
    </source>
</reference>
<evidence type="ECO:0000313" key="6">
    <source>
        <dbReference type="Proteomes" id="UP000244223"/>
    </source>
</evidence>
<evidence type="ECO:0000256" key="3">
    <source>
        <dbReference type="ARBA" id="ARBA00023163"/>
    </source>
</evidence>
<dbReference type="InterPro" id="IPR009057">
    <property type="entry name" value="Homeodomain-like_sf"/>
</dbReference>
<dbReference type="InterPro" id="IPR032687">
    <property type="entry name" value="AraC-type_N"/>
</dbReference>
<feature type="domain" description="HTH araC/xylS-type" evidence="4">
    <location>
        <begin position="239"/>
        <end position="336"/>
    </location>
</feature>
<dbReference type="SUPFAM" id="SSF46689">
    <property type="entry name" value="Homeodomain-like"/>
    <property type="match status" value="1"/>
</dbReference>
<dbReference type="Pfam" id="PF12833">
    <property type="entry name" value="HTH_18"/>
    <property type="match status" value="1"/>
</dbReference>
<name>A0A2T5IYN2_9GAMM</name>
<dbReference type="GO" id="GO:0005829">
    <property type="term" value="C:cytosol"/>
    <property type="evidence" value="ECO:0007669"/>
    <property type="project" value="TreeGrafter"/>
</dbReference>
<organism evidence="5 6">
    <name type="scientific">Agitococcus lubricus</name>
    <dbReference type="NCBI Taxonomy" id="1077255"/>
    <lineage>
        <taxon>Bacteria</taxon>
        <taxon>Pseudomonadati</taxon>
        <taxon>Pseudomonadota</taxon>
        <taxon>Gammaproteobacteria</taxon>
        <taxon>Moraxellales</taxon>
        <taxon>Moraxellaceae</taxon>
        <taxon>Agitococcus</taxon>
    </lineage>
</organism>
<keyword evidence="1" id="KW-0805">Transcription regulation</keyword>
<dbReference type="AlphaFoldDB" id="A0A2T5IYN2"/>
<dbReference type="PANTHER" id="PTHR47894:SF1">
    <property type="entry name" value="HTH-TYPE TRANSCRIPTIONAL REGULATOR VQSM"/>
    <property type="match status" value="1"/>
</dbReference>
<dbReference type="GO" id="GO:0000976">
    <property type="term" value="F:transcription cis-regulatory region binding"/>
    <property type="evidence" value="ECO:0007669"/>
    <property type="project" value="TreeGrafter"/>
</dbReference>
<dbReference type="InterPro" id="IPR018060">
    <property type="entry name" value="HTH_AraC"/>
</dbReference>
<comment type="caution">
    <text evidence="5">The sequence shown here is derived from an EMBL/GenBank/DDBJ whole genome shotgun (WGS) entry which is preliminary data.</text>
</comment>
<keyword evidence="6" id="KW-1185">Reference proteome</keyword>
<dbReference type="GO" id="GO:0003700">
    <property type="term" value="F:DNA-binding transcription factor activity"/>
    <property type="evidence" value="ECO:0007669"/>
    <property type="project" value="InterPro"/>
</dbReference>
<sequence>MSAWPEQRSINSIRVLVELGQEQGMLLRDCLAGTQLSAYQLQNSQTQVSAHQELTVVDNLIGHLLPKTPHLGLLAGQKYKLNTFGIWGFALISSPTLRDALNLGIRYVDLTFAFNQVRLEEDERYVSIILDGEAIPSPYRRFLVERDMASIMTMFHDLLNIKAPLTQLHFQAPAPTHILPYEAYFGICPQFNQANNRIVFERHFLQLAIPHRNANTALISEFQCRELLARREQRLGIAGRVRDLLIMQPHNPPSMEDVAQQLCMSSRTLRRHLQADGVSYRLLLDEVRMALAEELLTLEHITSEEIAIRLGYSEVSNFLHAFKRCKQMTPRTFKQQRLLNRERLP</sequence>
<dbReference type="EMBL" id="QAON01000009">
    <property type="protein sequence ID" value="PTQ89012.1"/>
    <property type="molecule type" value="Genomic_DNA"/>
</dbReference>
<dbReference type="SMART" id="SM00342">
    <property type="entry name" value="HTH_ARAC"/>
    <property type="match status" value="1"/>
</dbReference>
<dbReference type="Gene3D" id="1.10.10.60">
    <property type="entry name" value="Homeodomain-like"/>
    <property type="match status" value="1"/>
</dbReference>